<dbReference type="RefSeq" id="WP_413263755.1">
    <property type="nucleotide sequence ID" value="NZ_JBHFNR010000099.1"/>
</dbReference>
<dbReference type="Proteomes" id="UP001576784">
    <property type="component" value="Unassembled WGS sequence"/>
</dbReference>
<evidence type="ECO:0000313" key="1">
    <source>
        <dbReference type="EMBL" id="MFB2894105.1"/>
    </source>
</evidence>
<sequence>MHIDYTVQIWKEGSQFVAHAMPLDVMSSGPTPEAARIALDEAVHLFLVTAADIGTLDEILQETGYND</sequence>
<evidence type="ECO:0000313" key="2">
    <source>
        <dbReference type="Proteomes" id="UP001576784"/>
    </source>
</evidence>
<proteinExistence type="predicted"/>
<gene>
    <name evidence="1" type="ORF">ACE1CI_14440</name>
</gene>
<evidence type="ECO:0008006" key="3">
    <source>
        <dbReference type="Google" id="ProtNLM"/>
    </source>
</evidence>
<reference evidence="1 2" key="1">
    <citation type="submission" date="2024-09" db="EMBL/GenBank/DDBJ databases">
        <title>Floridaenema gen nov. (Aerosakkonemataceae, Aerosakkonematales ord. nov., Cyanobacteria) from benthic tropical and subtropical fresh waters, with the description of four new species.</title>
        <authorList>
            <person name="Moretto J.A."/>
            <person name="Berthold D.E."/>
            <person name="Lefler F.W."/>
            <person name="Huang I.-S."/>
            <person name="Laughinghouse H. IV."/>
        </authorList>
    </citation>
    <scope>NUCLEOTIDE SEQUENCE [LARGE SCALE GENOMIC DNA]</scope>
    <source>
        <strain evidence="1 2">BLCC-F50</strain>
    </source>
</reference>
<comment type="caution">
    <text evidence="1">The sequence shown here is derived from an EMBL/GenBank/DDBJ whole genome shotgun (WGS) entry which is preliminary data.</text>
</comment>
<accession>A0ABV4XQX7</accession>
<protein>
    <recommendedName>
        <fullName evidence="3">HicB-like antitoxin of toxin-antitoxin system domain-containing protein</fullName>
    </recommendedName>
</protein>
<dbReference type="EMBL" id="JBHFNR010000099">
    <property type="protein sequence ID" value="MFB2894105.1"/>
    <property type="molecule type" value="Genomic_DNA"/>
</dbReference>
<dbReference type="InterPro" id="IPR035069">
    <property type="entry name" value="TTHA1013/TTHA0281-like"/>
</dbReference>
<organism evidence="1 2">
    <name type="scientific">Floridaenema flaviceps BLCC-F50</name>
    <dbReference type="NCBI Taxonomy" id="3153642"/>
    <lineage>
        <taxon>Bacteria</taxon>
        <taxon>Bacillati</taxon>
        <taxon>Cyanobacteriota</taxon>
        <taxon>Cyanophyceae</taxon>
        <taxon>Oscillatoriophycideae</taxon>
        <taxon>Aerosakkonematales</taxon>
        <taxon>Aerosakkonemataceae</taxon>
        <taxon>Floridanema</taxon>
        <taxon>Floridanema flaviceps</taxon>
    </lineage>
</organism>
<keyword evidence="2" id="KW-1185">Reference proteome</keyword>
<dbReference type="SUPFAM" id="SSF143100">
    <property type="entry name" value="TTHA1013/TTHA0281-like"/>
    <property type="match status" value="1"/>
</dbReference>
<name>A0ABV4XQX7_9CYAN</name>